<dbReference type="GO" id="GO:0022857">
    <property type="term" value="F:transmembrane transporter activity"/>
    <property type="evidence" value="ECO:0007669"/>
    <property type="project" value="InterPro"/>
</dbReference>
<feature type="transmembrane region" description="Helical" evidence="4">
    <location>
        <begin position="259"/>
        <end position="281"/>
    </location>
</feature>
<organism evidence="6 7">
    <name type="scientific">Alcaligenes xylosoxydans xylosoxydans</name>
    <name type="common">Achromobacter xylosoxidans</name>
    <dbReference type="NCBI Taxonomy" id="85698"/>
    <lineage>
        <taxon>Bacteria</taxon>
        <taxon>Pseudomonadati</taxon>
        <taxon>Pseudomonadota</taxon>
        <taxon>Betaproteobacteria</taxon>
        <taxon>Burkholderiales</taxon>
        <taxon>Alcaligenaceae</taxon>
        <taxon>Achromobacter</taxon>
    </lineage>
</organism>
<dbReference type="EMBL" id="QVXO01000002">
    <property type="protein sequence ID" value="RPJ93470.1"/>
    <property type="molecule type" value="Genomic_DNA"/>
</dbReference>
<dbReference type="PROSITE" id="PS50850">
    <property type="entry name" value="MFS"/>
    <property type="match status" value="1"/>
</dbReference>
<protein>
    <submittedName>
        <fullName evidence="6">MFS transporter</fullName>
    </submittedName>
</protein>
<evidence type="ECO:0000259" key="5">
    <source>
        <dbReference type="PROSITE" id="PS50850"/>
    </source>
</evidence>
<dbReference type="CDD" id="cd17355">
    <property type="entry name" value="MFS_YcxA_like"/>
    <property type="match status" value="1"/>
</dbReference>
<gene>
    <name evidence="6" type="ORF">DY367_01570</name>
</gene>
<feature type="domain" description="Major facilitator superfamily (MFS) profile" evidence="5">
    <location>
        <begin position="14"/>
        <end position="403"/>
    </location>
</feature>
<sequence length="413" mass="43377">MPVLRKSSLDASQLLLLVLAGGVIMGLALGVRHVQGLFLLPVTMDRGWSRETFAMALAVQNLTWGVAQPFTGMIADRYGSAKVIAGGLVFYALGLVGMAHAATPAGFLWTAGVCIGIALSGTAFAAIYGALSRLVAPERRSWALGVAGAVGGLGQFTMVPAAQWLISGWGWVAALLSFALALAVLLPLAWPLRESPGREQGASAGEAGLSMSAAIREAFAQPGFWLLNLGFLACGFQLAFIGTHLPAYLMDKGLRASDAVAALAIIALTNVMGTYVCGVLGGRHRRKYLLAGIYLLRTAAIALFVLLPLSSWTVYVFAAVMGFVWLGTVPLTNGLISQVFGVRYITTLFGFVFFGHQLGSFLGVWLGGVVFEATGSYDLIWLGAMALGVLSAALHWPIDDREISRVRAAGAAG</sequence>
<dbReference type="Gene3D" id="1.20.1250.20">
    <property type="entry name" value="MFS general substrate transporter like domains"/>
    <property type="match status" value="1"/>
</dbReference>
<dbReference type="InterPro" id="IPR020846">
    <property type="entry name" value="MFS_dom"/>
</dbReference>
<feature type="transmembrane region" description="Helical" evidence="4">
    <location>
        <begin position="142"/>
        <end position="162"/>
    </location>
</feature>
<evidence type="ECO:0000313" key="7">
    <source>
        <dbReference type="Proteomes" id="UP000285324"/>
    </source>
</evidence>
<dbReference type="Proteomes" id="UP000285324">
    <property type="component" value="Unassembled WGS sequence"/>
</dbReference>
<keyword evidence="2 4" id="KW-1133">Transmembrane helix</keyword>
<dbReference type="SUPFAM" id="SSF103473">
    <property type="entry name" value="MFS general substrate transporter"/>
    <property type="match status" value="1"/>
</dbReference>
<feature type="transmembrane region" description="Helical" evidence="4">
    <location>
        <begin position="288"/>
        <end position="309"/>
    </location>
</feature>
<evidence type="ECO:0000256" key="3">
    <source>
        <dbReference type="ARBA" id="ARBA00023136"/>
    </source>
</evidence>
<evidence type="ECO:0000256" key="2">
    <source>
        <dbReference type="ARBA" id="ARBA00022989"/>
    </source>
</evidence>
<dbReference type="AlphaFoldDB" id="A0A424WJL1"/>
<accession>A0A424WJL1</accession>
<evidence type="ECO:0000256" key="4">
    <source>
        <dbReference type="SAM" id="Phobius"/>
    </source>
</evidence>
<feature type="transmembrane region" description="Helical" evidence="4">
    <location>
        <begin position="225"/>
        <end position="247"/>
    </location>
</feature>
<feature type="transmembrane region" description="Helical" evidence="4">
    <location>
        <begin position="12"/>
        <end position="32"/>
    </location>
</feature>
<evidence type="ECO:0000313" key="6">
    <source>
        <dbReference type="EMBL" id="RPJ93470.1"/>
    </source>
</evidence>
<comment type="caution">
    <text evidence="6">The sequence shown here is derived from an EMBL/GenBank/DDBJ whole genome shotgun (WGS) entry which is preliminary data.</text>
</comment>
<feature type="transmembrane region" description="Helical" evidence="4">
    <location>
        <begin position="168"/>
        <end position="190"/>
    </location>
</feature>
<reference evidence="6 7" key="1">
    <citation type="submission" date="2018-08" db="EMBL/GenBank/DDBJ databases">
        <title>Achromobacter xylosoxidans Genome sequencing and assembly.</title>
        <authorList>
            <person name="Wang R."/>
            <person name="Rensing C."/>
            <person name="Li Y."/>
        </authorList>
    </citation>
    <scope>NUCLEOTIDE SEQUENCE [LARGE SCALE GENOMIC DNA]</scope>
    <source>
        <strain evidence="6 7">GD003A</strain>
    </source>
</reference>
<feature type="transmembrane region" description="Helical" evidence="4">
    <location>
        <begin position="379"/>
        <end position="398"/>
    </location>
</feature>
<feature type="transmembrane region" description="Helical" evidence="4">
    <location>
        <begin position="107"/>
        <end position="130"/>
    </location>
</feature>
<dbReference type="PANTHER" id="PTHR11360">
    <property type="entry name" value="MONOCARBOXYLATE TRANSPORTER"/>
    <property type="match status" value="1"/>
</dbReference>
<dbReference type="InterPro" id="IPR050327">
    <property type="entry name" value="Proton-linked_MCT"/>
</dbReference>
<name>A0A424WJL1_ALCXX</name>
<dbReference type="InterPro" id="IPR036259">
    <property type="entry name" value="MFS_trans_sf"/>
</dbReference>
<evidence type="ECO:0000256" key="1">
    <source>
        <dbReference type="ARBA" id="ARBA00022692"/>
    </source>
</evidence>
<dbReference type="InterPro" id="IPR011701">
    <property type="entry name" value="MFS"/>
</dbReference>
<dbReference type="Pfam" id="PF07690">
    <property type="entry name" value="MFS_1"/>
    <property type="match status" value="1"/>
</dbReference>
<feature type="transmembrane region" description="Helical" evidence="4">
    <location>
        <begin position="83"/>
        <end position="101"/>
    </location>
</feature>
<feature type="transmembrane region" description="Helical" evidence="4">
    <location>
        <begin position="315"/>
        <end position="336"/>
    </location>
</feature>
<dbReference type="PANTHER" id="PTHR11360:SF284">
    <property type="entry name" value="EG:103B4.3 PROTEIN-RELATED"/>
    <property type="match status" value="1"/>
</dbReference>
<keyword evidence="3 4" id="KW-0472">Membrane</keyword>
<dbReference type="OrthoDB" id="146345at2"/>
<proteinExistence type="predicted"/>
<keyword evidence="1 4" id="KW-0812">Transmembrane</keyword>
<feature type="transmembrane region" description="Helical" evidence="4">
    <location>
        <begin position="348"/>
        <end position="367"/>
    </location>
</feature>
<dbReference type="RefSeq" id="WP_059373963.1">
    <property type="nucleotide sequence ID" value="NZ_CP061008.1"/>
</dbReference>